<feature type="binding site" evidence="6">
    <location>
        <position position="207"/>
    </location>
    <ligand>
        <name>a divalent metal cation</name>
        <dbReference type="ChEBI" id="CHEBI:60240"/>
        <label>2</label>
        <note>catalytic</note>
    </ligand>
</feature>
<dbReference type="RefSeq" id="WP_105336508.1">
    <property type="nucleotide sequence ID" value="NZ_PUHZ01000016.1"/>
</dbReference>
<feature type="binding site" evidence="6">
    <location>
        <position position="110"/>
    </location>
    <ligand>
        <name>a divalent metal cation</name>
        <dbReference type="ChEBI" id="CHEBI:60240"/>
        <label>2</label>
        <note>catalytic</note>
    </ligand>
</feature>
<dbReference type="InterPro" id="IPR000994">
    <property type="entry name" value="Pept_M24"/>
</dbReference>
<keyword evidence="2 6" id="KW-0031">Aminopeptidase</keyword>
<dbReference type="InterPro" id="IPR002467">
    <property type="entry name" value="Pept_M24A_MAP1"/>
</dbReference>
<dbReference type="EC" id="3.4.11.18" evidence="6 7"/>
<protein>
    <recommendedName>
        <fullName evidence="6 7">Methionine aminopeptidase</fullName>
        <shortName evidence="6">MAP</shortName>
        <shortName evidence="6">MetAP</shortName>
        <ecNumber evidence="6 7">3.4.11.18</ecNumber>
    </recommendedName>
    <alternativeName>
        <fullName evidence="6">Peptidase M</fullName>
    </alternativeName>
</protein>
<dbReference type="InterPro" id="IPR036005">
    <property type="entry name" value="Creatinase/aminopeptidase-like"/>
</dbReference>
<evidence type="ECO:0000256" key="1">
    <source>
        <dbReference type="ARBA" id="ARBA00002521"/>
    </source>
</evidence>
<feature type="binding site" evidence="6">
    <location>
        <position position="173"/>
    </location>
    <ligand>
        <name>a divalent metal cation</name>
        <dbReference type="ChEBI" id="CHEBI:60240"/>
        <label>2</label>
        <note>catalytic</note>
    </ligand>
</feature>
<comment type="cofactor">
    <cofactor evidence="6">
        <name>Co(2+)</name>
        <dbReference type="ChEBI" id="CHEBI:48828"/>
    </cofactor>
    <cofactor evidence="6">
        <name>Zn(2+)</name>
        <dbReference type="ChEBI" id="CHEBI:29105"/>
    </cofactor>
    <cofactor evidence="6">
        <name>Mn(2+)</name>
        <dbReference type="ChEBI" id="CHEBI:29035"/>
    </cofactor>
    <cofactor evidence="6">
        <name>Fe(2+)</name>
        <dbReference type="ChEBI" id="CHEBI:29033"/>
    </cofactor>
    <text evidence="6">Binds 2 divalent metal cations per subunit. Has a high-affinity and a low affinity metal-binding site. The true nature of the physiological cofactor is under debate. The enzyme is active with cobalt, zinc, manganese or divalent iron ions. Most likely, methionine aminopeptidases function as mononuclear Fe(2+)-metalloproteases under physiological conditions, and the catalytically relevant metal-binding site has been assigned to the histidine-containing high-affinity site.</text>
</comment>
<evidence type="ECO:0000313" key="10">
    <source>
        <dbReference type="EMBL" id="PQO45108.1"/>
    </source>
</evidence>
<dbReference type="CDD" id="cd01086">
    <property type="entry name" value="MetAP1"/>
    <property type="match status" value="1"/>
</dbReference>
<evidence type="ECO:0000256" key="3">
    <source>
        <dbReference type="ARBA" id="ARBA00022670"/>
    </source>
</evidence>
<dbReference type="EMBL" id="PUHZ01000016">
    <property type="protein sequence ID" value="PQO45108.1"/>
    <property type="molecule type" value="Genomic_DNA"/>
</dbReference>
<dbReference type="SUPFAM" id="SSF55920">
    <property type="entry name" value="Creatinase/aminopeptidase"/>
    <property type="match status" value="1"/>
</dbReference>
<evidence type="ECO:0000313" key="12">
    <source>
        <dbReference type="Proteomes" id="UP000239388"/>
    </source>
</evidence>
<dbReference type="AlphaFoldDB" id="A0A2S8F3C4"/>
<comment type="subunit">
    <text evidence="6">Monomer.</text>
</comment>
<dbReference type="Proteomes" id="UP000239388">
    <property type="component" value="Unassembled WGS sequence"/>
</dbReference>
<evidence type="ECO:0000256" key="2">
    <source>
        <dbReference type="ARBA" id="ARBA00022438"/>
    </source>
</evidence>
<feature type="binding site" evidence="6">
    <location>
        <position position="239"/>
    </location>
    <ligand>
        <name>a divalent metal cation</name>
        <dbReference type="ChEBI" id="CHEBI:60240"/>
        <label>2</label>
        <note>catalytic</note>
    </ligand>
</feature>
<dbReference type="GO" id="GO:0004239">
    <property type="term" value="F:initiator methionyl aminopeptidase activity"/>
    <property type="evidence" value="ECO:0007669"/>
    <property type="project" value="UniProtKB-UniRule"/>
</dbReference>
<evidence type="ECO:0000313" key="9">
    <source>
        <dbReference type="EMBL" id="PQO26643.1"/>
    </source>
</evidence>
<dbReference type="GO" id="GO:0046872">
    <property type="term" value="F:metal ion binding"/>
    <property type="evidence" value="ECO:0007669"/>
    <property type="project" value="UniProtKB-UniRule"/>
</dbReference>
<dbReference type="HAMAP" id="MF_01974">
    <property type="entry name" value="MetAP_1"/>
    <property type="match status" value="1"/>
</dbReference>
<name>A0A2S8F3C4_9BACT</name>
<organism evidence="9 12">
    <name type="scientific">Blastopirellula marina</name>
    <dbReference type="NCBI Taxonomy" id="124"/>
    <lineage>
        <taxon>Bacteria</taxon>
        <taxon>Pseudomonadati</taxon>
        <taxon>Planctomycetota</taxon>
        <taxon>Planctomycetia</taxon>
        <taxon>Pirellulales</taxon>
        <taxon>Pirellulaceae</taxon>
        <taxon>Blastopirellula</taxon>
    </lineage>
</organism>
<dbReference type="InterPro" id="IPR001714">
    <property type="entry name" value="Pept_M24_MAP"/>
</dbReference>
<keyword evidence="5 6" id="KW-0378">Hydrolase</keyword>
<evidence type="ECO:0000256" key="5">
    <source>
        <dbReference type="ARBA" id="ARBA00022801"/>
    </source>
</evidence>
<dbReference type="Pfam" id="PF00557">
    <property type="entry name" value="Peptidase_M24"/>
    <property type="match status" value="1"/>
</dbReference>
<dbReference type="Proteomes" id="UP000237819">
    <property type="component" value="Unassembled WGS sequence"/>
</dbReference>
<feature type="binding site" evidence="6">
    <location>
        <position position="239"/>
    </location>
    <ligand>
        <name>a divalent metal cation</name>
        <dbReference type="ChEBI" id="CHEBI:60240"/>
        <label>1</label>
    </ligand>
</feature>
<feature type="binding site" evidence="6">
    <location>
        <position position="82"/>
    </location>
    <ligand>
        <name>substrate</name>
    </ligand>
</feature>
<dbReference type="EMBL" id="PUIB01000030">
    <property type="protein sequence ID" value="PQO26643.1"/>
    <property type="molecule type" value="Genomic_DNA"/>
</dbReference>
<proteinExistence type="inferred from homology"/>
<dbReference type="NCBIfam" id="TIGR00500">
    <property type="entry name" value="met_pdase_I"/>
    <property type="match status" value="1"/>
</dbReference>
<evidence type="ECO:0000256" key="4">
    <source>
        <dbReference type="ARBA" id="ARBA00022723"/>
    </source>
</evidence>
<comment type="catalytic activity">
    <reaction evidence="6 7">
        <text>Release of N-terminal amino acids, preferentially methionine, from peptides and arylamides.</text>
        <dbReference type="EC" id="3.4.11.18"/>
    </reaction>
</comment>
<keyword evidence="4 6" id="KW-0479">Metal-binding</keyword>
<feature type="binding site" evidence="6">
    <location>
        <position position="110"/>
    </location>
    <ligand>
        <name>a divalent metal cation</name>
        <dbReference type="ChEBI" id="CHEBI:60240"/>
        <label>1</label>
    </ligand>
</feature>
<evidence type="ECO:0000259" key="8">
    <source>
        <dbReference type="Pfam" id="PF00557"/>
    </source>
</evidence>
<feature type="domain" description="Peptidase M24" evidence="8">
    <location>
        <begin position="17"/>
        <end position="246"/>
    </location>
</feature>
<feature type="binding site" evidence="6">
    <location>
        <position position="99"/>
    </location>
    <ligand>
        <name>a divalent metal cation</name>
        <dbReference type="ChEBI" id="CHEBI:60240"/>
        <label>1</label>
    </ligand>
</feature>
<dbReference type="OrthoDB" id="9802055at2"/>
<evidence type="ECO:0000256" key="7">
    <source>
        <dbReference type="RuleBase" id="RU003653"/>
    </source>
</evidence>
<dbReference type="GO" id="GO:0070006">
    <property type="term" value="F:metalloaminopeptidase activity"/>
    <property type="evidence" value="ECO:0007669"/>
    <property type="project" value="UniProtKB-UniRule"/>
</dbReference>
<dbReference type="PRINTS" id="PR00599">
    <property type="entry name" value="MAPEPTIDASE"/>
</dbReference>
<sequence>MLDGRRNLRLVDTDRDAMRVAGKFNAQLMDFIRPYVQPGISTGELDRMIHEYTLDHGHVPACLGYHGFPKSSCTSVNEVICHGIPGDYVLKEGDIVNVDITSIVDGWHGDQSETYLIGEVSDEARQVTQCAFDAMHAAISAISPDCSVATIGRAVIAEAKKYGYGVVEEYVGHALGRRFHQEPSIPHVPTRSTQSVFLPAGVCFTIEPMINLGTHETVLDRRDGWTVRTKDAKLSAQFEHTILMTEQGPEILTLTQDGPQKGHQF</sequence>
<comment type="function">
    <text evidence="1 6">Removes the N-terminal methionine from nascent proteins. The N-terminal methionine is often cleaved when the second residue in the primary sequence is small and uncharged (Met-Ala-, Cys, Gly, Pro, Ser, Thr, or Val). Requires deformylation of the N(alpha)-formylated initiator methionine before it can be hydrolyzed.</text>
</comment>
<comment type="caution">
    <text evidence="9">The sequence shown here is derived from an EMBL/GenBank/DDBJ whole genome shotgun (WGS) entry which is preliminary data.</text>
</comment>
<accession>A0A2S8F3C4</accession>
<dbReference type="Gene3D" id="3.90.230.10">
    <property type="entry name" value="Creatinase/methionine aminopeptidase superfamily"/>
    <property type="match status" value="1"/>
</dbReference>
<gene>
    <name evidence="6 9" type="primary">map</name>
    <name evidence="10" type="ORF">C5Y93_16375</name>
    <name evidence="9" type="ORF">C5Y98_30145</name>
</gene>
<reference evidence="11 12" key="1">
    <citation type="submission" date="2018-02" db="EMBL/GenBank/DDBJ databases">
        <title>Comparative genomes isolates from brazilian mangrove.</title>
        <authorList>
            <person name="Araujo J.E."/>
            <person name="Taketani R.G."/>
            <person name="Silva M.C.P."/>
            <person name="Loureco M.V."/>
            <person name="Andreote F.D."/>
        </authorList>
    </citation>
    <scope>NUCLEOTIDE SEQUENCE [LARGE SCALE GENOMIC DNA]</scope>
    <source>
        <strain evidence="9 12">NAP PRIS-MGV</strain>
        <strain evidence="10 11">Nap-Phe MGV</strain>
    </source>
</reference>
<dbReference type="GO" id="GO:0005829">
    <property type="term" value="C:cytosol"/>
    <property type="evidence" value="ECO:0007669"/>
    <property type="project" value="TreeGrafter"/>
</dbReference>
<feature type="binding site" evidence="6">
    <location>
        <position position="180"/>
    </location>
    <ligand>
        <name>substrate</name>
    </ligand>
</feature>
<dbReference type="GO" id="GO:0006508">
    <property type="term" value="P:proteolysis"/>
    <property type="evidence" value="ECO:0007669"/>
    <property type="project" value="UniProtKB-KW"/>
</dbReference>
<evidence type="ECO:0000313" key="11">
    <source>
        <dbReference type="Proteomes" id="UP000237819"/>
    </source>
</evidence>
<comment type="similarity">
    <text evidence="6">Belongs to the peptidase M24A family. Methionine aminopeptidase type 1 subfamily.</text>
</comment>
<dbReference type="PANTHER" id="PTHR43330">
    <property type="entry name" value="METHIONINE AMINOPEPTIDASE"/>
    <property type="match status" value="1"/>
</dbReference>
<keyword evidence="3 6" id="KW-0645">Protease</keyword>
<dbReference type="PANTHER" id="PTHR43330:SF27">
    <property type="entry name" value="METHIONINE AMINOPEPTIDASE"/>
    <property type="match status" value="1"/>
</dbReference>
<evidence type="ECO:0000256" key="6">
    <source>
        <dbReference type="HAMAP-Rule" id="MF_01974"/>
    </source>
</evidence>